<sequence length="69" mass="7908">MHRMIYLSSHKIAATVTACRHAFASVMVASAIKLFCFGLGTRRGINPYPLQDIFDKHTVPEYTVHRFFH</sequence>
<protein>
    <submittedName>
        <fullName evidence="1">Uncharacterized protein</fullName>
    </submittedName>
</protein>
<dbReference type="EMBL" id="CM017700">
    <property type="protein sequence ID" value="TYG86323.1"/>
    <property type="molecule type" value="Genomic_DNA"/>
</dbReference>
<evidence type="ECO:0000313" key="2">
    <source>
        <dbReference type="Proteomes" id="UP000323506"/>
    </source>
</evidence>
<dbReference type="AlphaFoldDB" id="A0A5D2DYX9"/>
<accession>A0A5D2DYX9</accession>
<evidence type="ECO:0000313" key="1">
    <source>
        <dbReference type="EMBL" id="TYG86323.1"/>
    </source>
</evidence>
<organism evidence="1 2">
    <name type="scientific">Gossypium darwinii</name>
    <name type="common">Darwin's cotton</name>
    <name type="synonym">Gossypium barbadense var. darwinii</name>
    <dbReference type="NCBI Taxonomy" id="34276"/>
    <lineage>
        <taxon>Eukaryota</taxon>
        <taxon>Viridiplantae</taxon>
        <taxon>Streptophyta</taxon>
        <taxon>Embryophyta</taxon>
        <taxon>Tracheophyta</taxon>
        <taxon>Spermatophyta</taxon>
        <taxon>Magnoliopsida</taxon>
        <taxon>eudicotyledons</taxon>
        <taxon>Gunneridae</taxon>
        <taxon>Pentapetalae</taxon>
        <taxon>rosids</taxon>
        <taxon>malvids</taxon>
        <taxon>Malvales</taxon>
        <taxon>Malvaceae</taxon>
        <taxon>Malvoideae</taxon>
        <taxon>Gossypium</taxon>
    </lineage>
</organism>
<name>A0A5D2DYX9_GOSDA</name>
<reference evidence="1 2" key="1">
    <citation type="submission" date="2019-06" db="EMBL/GenBank/DDBJ databases">
        <title>WGS assembly of Gossypium darwinii.</title>
        <authorList>
            <person name="Chen Z.J."/>
            <person name="Sreedasyam A."/>
            <person name="Ando A."/>
            <person name="Song Q."/>
            <person name="De L."/>
            <person name="Hulse-Kemp A."/>
            <person name="Ding M."/>
            <person name="Ye W."/>
            <person name="Kirkbride R."/>
            <person name="Jenkins J."/>
            <person name="Plott C."/>
            <person name="Lovell J."/>
            <person name="Lin Y.-M."/>
            <person name="Vaughn R."/>
            <person name="Liu B."/>
            <person name="Li W."/>
            <person name="Simpson S."/>
            <person name="Scheffler B."/>
            <person name="Saski C."/>
            <person name="Grover C."/>
            <person name="Hu G."/>
            <person name="Conover J."/>
            <person name="Carlson J."/>
            <person name="Shu S."/>
            <person name="Boston L."/>
            <person name="Williams M."/>
            <person name="Peterson D."/>
            <person name="Mcgee K."/>
            <person name="Jones D."/>
            <person name="Wendel J."/>
            <person name="Stelly D."/>
            <person name="Grimwood J."/>
            <person name="Schmutz J."/>
        </authorList>
    </citation>
    <scope>NUCLEOTIDE SEQUENCE [LARGE SCALE GENOMIC DNA]</scope>
    <source>
        <strain evidence="1">1808015.09</strain>
    </source>
</reference>
<keyword evidence="2" id="KW-1185">Reference proteome</keyword>
<proteinExistence type="predicted"/>
<gene>
    <name evidence="1" type="ORF">ES288_A13G125400v1</name>
</gene>
<dbReference type="Proteomes" id="UP000323506">
    <property type="component" value="Chromosome A13"/>
</dbReference>